<dbReference type="Proteomes" id="UP000789396">
    <property type="component" value="Unassembled WGS sequence"/>
</dbReference>
<evidence type="ECO:0000313" key="2">
    <source>
        <dbReference type="Proteomes" id="UP000789396"/>
    </source>
</evidence>
<gene>
    <name evidence="1" type="ORF">RFULGI_LOCUS7744</name>
</gene>
<protein>
    <submittedName>
        <fullName evidence="1">6433_t:CDS:1</fullName>
    </submittedName>
</protein>
<evidence type="ECO:0000313" key="1">
    <source>
        <dbReference type="EMBL" id="CAG8631806.1"/>
    </source>
</evidence>
<dbReference type="AlphaFoldDB" id="A0A9N9GT11"/>
<accession>A0A9N9GT11</accession>
<comment type="caution">
    <text evidence="1">The sequence shown here is derived from an EMBL/GenBank/DDBJ whole genome shotgun (WGS) entry which is preliminary data.</text>
</comment>
<dbReference type="EMBL" id="CAJVPZ010011616">
    <property type="protein sequence ID" value="CAG8631806.1"/>
    <property type="molecule type" value="Genomic_DNA"/>
</dbReference>
<sequence length="41" mass="4843">MQKCYTTEKAPSSNFRLLDHPITDCTRVVEEKKMQIKNKTE</sequence>
<keyword evidence="2" id="KW-1185">Reference proteome</keyword>
<organism evidence="1 2">
    <name type="scientific">Racocetra fulgida</name>
    <dbReference type="NCBI Taxonomy" id="60492"/>
    <lineage>
        <taxon>Eukaryota</taxon>
        <taxon>Fungi</taxon>
        <taxon>Fungi incertae sedis</taxon>
        <taxon>Mucoromycota</taxon>
        <taxon>Glomeromycotina</taxon>
        <taxon>Glomeromycetes</taxon>
        <taxon>Diversisporales</taxon>
        <taxon>Gigasporaceae</taxon>
        <taxon>Racocetra</taxon>
    </lineage>
</organism>
<proteinExistence type="predicted"/>
<feature type="non-terminal residue" evidence="1">
    <location>
        <position position="41"/>
    </location>
</feature>
<reference evidence="1" key="1">
    <citation type="submission" date="2021-06" db="EMBL/GenBank/DDBJ databases">
        <authorList>
            <person name="Kallberg Y."/>
            <person name="Tangrot J."/>
            <person name="Rosling A."/>
        </authorList>
    </citation>
    <scope>NUCLEOTIDE SEQUENCE</scope>
    <source>
        <strain evidence="1">IN212</strain>
    </source>
</reference>
<name>A0A9N9GT11_9GLOM</name>